<feature type="chain" id="PRO_5036819995" description="Lipoprotein" evidence="2">
    <location>
        <begin position="22"/>
        <end position="244"/>
    </location>
</feature>
<dbReference type="EMBL" id="JAEEGC010000113">
    <property type="protein sequence ID" value="MBV7275178.1"/>
    <property type="molecule type" value="Genomic_DNA"/>
</dbReference>
<evidence type="ECO:0000256" key="1">
    <source>
        <dbReference type="SAM" id="MobiDB-lite"/>
    </source>
</evidence>
<reference evidence="3" key="1">
    <citation type="submission" date="2020-12" db="EMBL/GenBank/DDBJ databases">
        <title>Clostridium thailandense sp. nov., a novel acetogenic bacterium isolated from peat land soil in Thailand.</title>
        <authorList>
            <person name="Chaikitkaew S."/>
            <person name="Birkeland N.K."/>
        </authorList>
    </citation>
    <scope>NUCLEOTIDE SEQUENCE</scope>
    <source>
        <strain evidence="3">PL3</strain>
    </source>
</reference>
<sequence length="244" mass="24124">MKKVASIVAMTLVTCSLSACGNRNTSFRNPSVNQGGANIGLNQGSNPQTTTTYKDGVYIGEGNKTATGTEAAVVTITGGRISNVILKTLDTHGKEITSNTQTSTGNAGTAIGSNMGGAAISTPGENTSGTDNNTNIHGTNGGSKGSVTSGTISGTGGGRANGTASGNLVTGGATGGATDGTTINGTTAGGNAVNDYERARANLSAAIIQNQTTNVTIADVGNAKNAVDNWKLAVNKALDISKLQ</sequence>
<gene>
    <name evidence="3" type="ORF">I6U48_19950</name>
</gene>
<keyword evidence="2" id="KW-0732">Signal</keyword>
<comment type="caution">
    <text evidence="3">The sequence shown here is derived from an EMBL/GenBank/DDBJ whole genome shotgun (WGS) entry which is preliminary data.</text>
</comment>
<proteinExistence type="predicted"/>
<evidence type="ECO:0000313" key="3">
    <source>
        <dbReference type="EMBL" id="MBV7275178.1"/>
    </source>
</evidence>
<evidence type="ECO:0000256" key="2">
    <source>
        <dbReference type="SAM" id="SignalP"/>
    </source>
</evidence>
<protein>
    <recommendedName>
        <fullName evidence="5">Lipoprotein</fullName>
    </recommendedName>
</protein>
<feature type="compositionally biased region" description="Polar residues" evidence="1">
    <location>
        <begin position="123"/>
        <end position="137"/>
    </location>
</feature>
<name>A0A949X573_9CLOT</name>
<accession>A0A949X573</accession>
<evidence type="ECO:0000313" key="4">
    <source>
        <dbReference type="Proteomes" id="UP000694308"/>
    </source>
</evidence>
<organism evidence="3 4">
    <name type="scientific">Clostridium thailandense</name>
    <dbReference type="NCBI Taxonomy" id="2794346"/>
    <lineage>
        <taxon>Bacteria</taxon>
        <taxon>Bacillati</taxon>
        <taxon>Bacillota</taxon>
        <taxon>Clostridia</taxon>
        <taxon>Eubacteriales</taxon>
        <taxon>Clostridiaceae</taxon>
        <taxon>Clostridium</taxon>
    </lineage>
</organism>
<feature type="signal peptide" evidence="2">
    <location>
        <begin position="1"/>
        <end position="21"/>
    </location>
</feature>
<dbReference type="Proteomes" id="UP000694308">
    <property type="component" value="Unassembled WGS sequence"/>
</dbReference>
<dbReference type="RefSeq" id="WP_218322234.1">
    <property type="nucleotide sequence ID" value="NZ_JAEEGC010000113.1"/>
</dbReference>
<evidence type="ECO:0008006" key="5">
    <source>
        <dbReference type="Google" id="ProtNLM"/>
    </source>
</evidence>
<dbReference type="AlphaFoldDB" id="A0A949X573"/>
<feature type="region of interest" description="Disordered" evidence="1">
    <location>
        <begin position="121"/>
        <end position="167"/>
    </location>
</feature>
<dbReference type="PROSITE" id="PS51257">
    <property type="entry name" value="PROKAR_LIPOPROTEIN"/>
    <property type="match status" value="1"/>
</dbReference>
<keyword evidence="4" id="KW-1185">Reference proteome</keyword>